<accession>A0A1Z3N5M4</accession>
<dbReference type="PANTHER" id="PTHR35561:SF1">
    <property type="entry name" value="RNA 2',3'-CYCLIC PHOSPHODIESTERASE"/>
    <property type="match status" value="1"/>
</dbReference>
<dbReference type="Proteomes" id="UP000197003">
    <property type="component" value="Chromosome"/>
</dbReference>
<dbReference type="EMBL" id="CP020946">
    <property type="protein sequence ID" value="ASD62782.1"/>
    <property type="molecule type" value="Genomic_DNA"/>
</dbReference>
<evidence type="ECO:0000256" key="2">
    <source>
        <dbReference type="HAMAP-Rule" id="MF_01940"/>
    </source>
</evidence>
<feature type="domain" description="Phosphoesterase HXTX" evidence="3">
    <location>
        <begin position="103"/>
        <end position="180"/>
    </location>
</feature>
<dbReference type="RefSeq" id="WP_088564402.1">
    <property type="nucleotide sequence ID" value="NZ_CP020946.1"/>
</dbReference>
<comment type="function">
    <text evidence="2">Hydrolyzes RNA 2',3'-cyclic phosphodiester to an RNA 2'-phosphomonoester.</text>
</comment>
<gene>
    <name evidence="4" type="ORF">B9G79_03965</name>
</gene>
<feature type="active site" description="Proton acceptor" evidence="2">
    <location>
        <position position="134"/>
    </location>
</feature>
<dbReference type="GO" id="GO:0008664">
    <property type="term" value="F:RNA 2',3'-cyclic 3'-phosphodiesterase activity"/>
    <property type="evidence" value="ECO:0007669"/>
    <property type="project" value="UniProtKB-EC"/>
</dbReference>
<keyword evidence="4" id="KW-0436">Ligase</keyword>
<feature type="short sequence motif" description="HXTX 1" evidence="2">
    <location>
        <begin position="46"/>
        <end position="49"/>
    </location>
</feature>
<evidence type="ECO:0000259" key="3">
    <source>
        <dbReference type="Pfam" id="PF02834"/>
    </source>
</evidence>
<dbReference type="PANTHER" id="PTHR35561">
    <property type="entry name" value="RNA 2',3'-CYCLIC PHOSPHODIESTERASE"/>
    <property type="match status" value="1"/>
</dbReference>
<dbReference type="EC" id="3.1.4.58" evidence="2"/>
<dbReference type="GO" id="GO:0016874">
    <property type="term" value="F:ligase activity"/>
    <property type="evidence" value="ECO:0007669"/>
    <property type="project" value="UniProtKB-KW"/>
</dbReference>
<reference evidence="4 5" key="1">
    <citation type="submission" date="2017-04" db="EMBL/GenBank/DDBJ databases">
        <title>Whole genome sequence of Bdellovibrio bacteriovorus strain SSB218315.</title>
        <authorList>
            <person name="Oyedara O."/>
            <person name="Rodriguez-Perez M.A."/>
        </authorList>
    </citation>
    <scope>NUCLEOTIDE SEQUENCE [LARGE SCALE GENOMIC DNA]</scope>
    <source>
        <strain evidence="4 5">SSB218315</strain>
    </source>
</reference>
<evidence type="ECO:0000313" key="5">
    <source>
        <dbReference type="Proteomes" id="UP000197003"/>
    </source>
</evidence>
<evidence type="ECO:0000256" key="1">
    <source>
        <dbReference type="ARBA" id="ARBA00022801"/>
    </source>
</evidence>
<dbReference type="NCBIfam" id="TIGR02258">
    <property type="entry name" value="2_5_ligase"/>
    <property type="match status" value="1"/>
</dbReference>
<keyword evidence="1 2" id="KW-0378">Hydrolase</keyword>
<dbReference type="GO" id="GO:0004113">
    <property type="term" value="F:2',3'-cyclic-nucleotide 3'-phosphodiesterase activity"/>
    <property type="evidence" value="ECO:0007669"/>
    <property type="project" value="InterPro"/>
</dbReference>
<dbReference type="AlphaFoldDB" id="A0A1Z3N5M4"/>
<protein>
    <recommendedName>
        <fullName evidence="2">RNA 2',3'-cyclic phosphodiesterase</fullName>
        <shortName evidence="2">RNA 2',3'-CPDase</shortName>
        <ecNumber evidence="2">3.1.4.58</ecNumber>
    </recommendedName>
</protein>
<feature type="active site" description="Proton donor" evidence="2">
    <location>
        <position position="46"/>
    </location>
</feature>
<dbReference type="OrthoDB" id="5291550at2"/>
<proteinExistence type="inferred from homology"/>
<dbReference type="InterPro" id="IPR009097">
    <property type="entry name" value="Cyclic_Pdiesterase"/>
</dbReference>
<name>A0A1Z3N5M4_BDEBC</name>
<organism evidence="4 5">
    <name type="scientific">Bdellovibrio bacteriovorus</name>
    <dbReference type="NCBI Taxonomy" id="959"/>
    <lineage>
        <taxon>Bacteria</taxon>
        <taxon>Pseudomonadati</taxon>
        <taxon>Bdellovibrionota</taxon>
        <taxon>Bdellovibrionia</taxon>
        <taxon>Bdellovibrionales</taxon>
        <taxon>Pseudobdellovibrionaceae</taxon>
        <taxon>Bdellovibrio</taxon>
    </lineage>
</organism>
<sequence>MTRRLFLALNATDPLADTFLPTLKKLKINADRRDMTVKWVPLDNYHVTVTFLGDRPEEEVQKVAEALANVCQNFAPFDLKIEDVGAFSNEHDARVLWLGVQNKRSLNQFKEALDHELVEKNLLPKIEERPFSPHLTFGRLRNPRSVKDMISPFKRKSFGKIHVTEIVLYESTLQGAFPVYKPLARCKLTGSADLADAVPEQTNIDITFT</sequence>
<dbReference type="Gene3D" id="3.90.1140.10">
    <property type="entry name" value="Cyclic phosphodiesterase"/>
    <property type="match status" value="1"/>
</dbReference>
<feature type="domain" description="Phosphoesterase HXTX" evidence="3">
    <location>
        <begin position="22"/>
        <end position="97"/>
    </location>
</feature>
<dbReference type="InterPro" id="IPR014051">
    <property type="entry name" value="Phosphoesterase_HXTX"/>
</dbReference>
<comment type="catalytic activity">
    <reaction evidence="2">
        <text>a 3'-end 2',3'-cyclophospho-ribonucleotide-RNA + H2O = a 3'-end 2'-phospho-ribonucleotide-RNA + H(+)</text>
        <dbReference type="Rhea" id="RHEA:11828"/>
        <dbReference type="Rhea" id="RHEA-COMP:10464"/>
        <dbReference type="Rhea" id="RHEA-COMP:17353"/>
        <dbReference type="ChEBI" id="CHEBI:15377"/>
        <dbReference type="ChEBI" id="CHEBI:15378"/>
        <dbReference type="ChEBI" id="CHEBI:83064"/>
        <dbReference type="ChEBI" id="CHEBI:173113"/>
        <dbReference type="EC" id="3.1.4.58"/>
    </reaction>
</comment>
<dbReference type="InterPro" id="IPR004175">
    <property type="entry name" value="RNA_CPDase"/>
</dbReference>
<dbReference type="HAMAP" id="MF_01940">
    <property type="entry name" value="RNA_CPDase"/>
    <property type="match status" value="1"/>
</dbReference>
<dbReference type="Pfam" id="PF02834">
    <property type="entry name" value="LigT_PEase"/>
    <property type="match status" value="2"/>
</dbReference>
<feature type="short sequence motif" description="HXTX 2" evidence="2">
    <location>
        <begin position="134"/>
        <end position="137"/>
    </location>
</feature>
<evidence type="ECO:0000313" key="4">
    <source>
        <dbReference type="EMBL" id="ASD62782.1"/>
    </source>
</evidence>
<dbReference type="SUPFAM" id="SSF55144">
    <property type="entry name" value="LigT-like"/>
    <property type="match status" value="1"/>
</dbReference>
<comment type="similarity">
    <text evidence="2">Belongs to the 2H phosphoesterase superfamily. ThpR family.</text>
</comment>